<dbReference type="InterPro" id="IPR012338">
    <property type="entry name" value="Beta-lactam/transpept-like"/>
</dbReference>
<dbReference type="PANTHER" id="PTHR30023">
    <property type="entry name" value="D-ALANYL-D-ALANINE CARBOXYPEPTIDASE"/>
    <property type="match status" value="1"/>
</dbReference>
<dbReference type="STRING" id="1344003.SAMN05445060_0306"/>
<dbReference type="InterPro" id="IPR000667">
    <property type="entry name" value="Peptidase_S13"/>
</dbReference>
<dbReference type="PANTHER" id="PTHR30023:SF0">
    <property type="entry name" value="PENICILLIN-SENSITIVE CARBOXYPEPTIDASE A"/>
    <property type="match status" value="1"/>
</dbReference>
<keyword evidence="5" id="KW-1185">Reference proteome</keyword>
<dbReference type="Gene3D" id="3.40.710.10">
    <property type="entry name" value="DD-peptidase/beta-lactamase superfamily"/>
    <property type="match status" value="2"/>
</dbReference>
<evidence type="ECO:0000313" key="4">
    <source>
        <dbReference type="EMBL" id="SIR66033.1"/>
    </source>
</evidence>
<dbReference type="Proteomes" id="UP000186218">
    <property type="component" value="Unassembled WGS sequence"/>
</dbReference>
<keyword evidence="3" id="KW-0472">Membrane</keyword>
<protein>
    <submittedName>
        <fullName evidence="4">D-alanyl-D-alanine carboxypeptidase / D-alanyl-D-alanine-endopeptidase (Penicillin-binding protein 4)</fullName>
    </submittedName>
</protein>
<keyword evidence="4" id="KW-0645">Protease</keyword>
<dbReference type="AlphaFoldDB" id="A0A1N7CR09"/>
<keyword evidence="3" id="KW-0812">Transmembrane</keyword>
<name>A0A1N7CR09_9NOCA</name>
<evidence type="ECO:0000256" key="1">
    <source>
        <dbReference type="ARBA" id="ARBA00006096"/>
    </source>
</evidence>
<dbReference type="SUPFAM" id="SSF56601">
    <property type="entry name" value="beta-lactamase/transpeptidase-like"/>
    <property type="match status" value="1"/>
</dbReference>
<dbReference type="NCBIfam" id="TIGR00666">
    <property type="entry name" value="PBP4"/>
    <property type="match status" value="1"/>
</dbReference>
<keyword evidence="2" id="KW-0378">Hydrolase</keyword>
<dbReference type="RefSeq" id="WP_076475862.1">
    <property type="nucleotide sequence ID" value="NZ_FTNT01000001.1"/>
</dbReference>
<comment type="similarity">
    <text evidence="1">Belongs to the peptidase S13 family.</text>
</comment>
<keyword evidence="3" id="KW-1133">Transmembrane helix</keyword>
<gene>
    <name evidence="4" type="ORF">SAMN05445060_0306</name>
</gene>
<keyword evidence="4" id="KW-0121">Carboxypeptidase</keyword>
<evidence type="ECO:0000256" key="3">
    <source>
        <dbReference type="SAM" id="Phobius"/>
    </source>
</evidence>
<dbReference type="Pfam" id="PF02113">
    <property type="entry name" value="Peptidase_S13"/>
    <property type="match status" value="2"/>
</dbReference>
<evidence type="ECO:0000313" key="5">
    <source>
        <dbReference type="Proteomes" id="UP000186218"/>
    </source>
</evidence>
<reference evidence="4 5" key="1">
    <citation type="submission" date="2017-01" db="EMBL/GenBank/DDBJ databases">
        <authorList>
            <person name="Mah S.A."/>
            <person name="Swanson W.J."/>
            <person name="Moy G.W."/>
            <person name="Vacquier V.D."/>
        </authorList>
    </citation>
    <scope>NUCLEOTIDE SEQUENCE [LARGE SCALE GENOMIC DNA]</scope>
    <source>
        <strain evidence="4 5">CPCC 203464</strain>
    </source>
</reference>
<evidence type="ECO:0000256" key="2">
    <source>
        <dbReference type="ARBA" id="ARBA00022801"/>
    </source>
</evidence>
<organism evidence="4 5">
    <name type="scientific">Williamsia sterculiae</name>
    <dbReference type="NCBI Taxonomy" id="1344003"/>
    <lineage>
        <taxon>Bacteria</taxon>
        <taxon>Bacillati</taxon>
        <taxon>Actinomycetota</taxon>
        <taxon>Actinomycetes</taxon>
        <taxon>Mycobacteriales</taxon>
        <taxon>Nocardiaceae</taxon>
        <taxon>Williamsia</taxon>
    </lineage>
</organism>
<dbReference type="GO" id="GO:0004185">
    <property type="term" value="F:serine-type carboxypeptidase activity"/>
    <property type="evidence" value="ECO:0007669"/>
    <property type="project" value="InterPro"/>
</dbReference>
<sequence>MGRSRTTTKTVLWTAVSLVAVLVIAAAVTLIALKLDDSDTVALPPGVPSTVPQVTPSPRVTPVAATAPEPTADGVRAALAKPAAATALGRLTGQVTDAVTGNVLWSSDPARPMVPASTTKLLTASASMLGMPADHRLTTTVVRGTGNEVILVGAGDPTLSAQPLGAPTLFTDAPRIADLAKQIRAAGIDPTSVSVDTSQFTGPSMAKTWETDDIAGGSIAPVQSLMADSGRLDPLALYSPRTDTPATAAGRALAADLGLPTDTVREATAPAGAQVVASVRSAPLSTRLVDMMNLSDDVLAETLGIELSRAQGGTASLDGAVQAVHKTLADNGQSVAGVSLKDTNGLSVDDRLTAQLLDGLLTAAAGNTTPRLRPLLDTLPVAGATGTLSDRFTTGGADSGAGWVRAKTGTLTGVSTLAGIVQTRDARVLTFALMSNGTSPDQARPALDTVATALRECGCR</sequence>
<dbReference type="EMBL" id="FTNT01000001">
    <property type="protein sequence ID" value="SIR66033.1"/>
    <property type="molecule type" value="Genomic_DNA"/>
</dbReference>
<feature type="transmembrane region" description="Helical" evidence="3">
    <location>
        <begin position="12"/>
        <end position="33"/>
    </location>
</feature>
<dbReference type="GO" id="GO:0000270">
    <property type="term" value="P:peptidoglycan metabolic process"/>
    <property type="evidence" value="ECO:0007669"/>
    <property type="project" value="TreeGrafter"/>
</dbReference>
<accession>A0A1N7CR09</accession>
<proteinExistence type="inferred from homology"/>
<dbReference type="PRINTS" id="PR00922">
    <property type="entry name" value="DADACBPTASE3"/>
</dbReference>
<dbReference type="GO" id="GO:0006508">
    <property type="term" value="P:proteolysis"/>
    <property type="evidence" value="ECO:0007669"/>
    <property type="project" value="InterPro"/>
</dbReference>